<dbReference type="InterPro" id="IPR036397">
    <property type="entry name" value="RNaseH_sf"/>
</dbReference>
<feature type="compositionally biased region" description="Gly residues" evidence="2">
    <location>
        <begin position="59"/>
        <end position="97"/>
    </location>
</feature>
<dbReference type="GO" id="GO:0003964">
    <property type="term" value="F:RNA-directed DNA polymerase activity"/>
    <property type="evidence" value="ECO:0007669"/>
    <property type="project" value="UniProtKB-KW"/>
</dbReference>
<feature type="region of interest" description="Disordered" evidence="2">
    <location>
        <begin position="288"/>
        <end position="335"/>
    </location>
</feature>
<feature type="compositionally biased region" description="Basic and acidic residues" evidence="2">
    <location>
        <begin position="304"/>
        <end position="320"/>
    </location>
</feature>
<dbReference type="PANTHER" id="PTHR34072">
    <property type="entry name" value="ENZYMATIC POLYPROTEIN-RELATED"/>
    <property type="match status" value="1"/>
</dbReference>
<dbReference type="EMBL" id="BKCJ010001721">
    <property type="protein sequence ID" value="GEU43523.1"/>
    <property type="molecule type" value="Genomic_DNA"/>
</dbReference>
<name>A0A6L2K2I1_TANCI</name>
<accession>A0A6L2K2I1</accession>
<evidence type="ECO:0000259" key="3">
    <source>
        <dbReference type="Pfam" id="PF24626"/>
    </source>
</evidence>
<dbReference type="InterPro" id="IPR012337">
    <property type="entry name" value="RNaseH-like_sf"/>
</dbReference>
<sequence length="835" mass="95437">MLCAYDCYVNIMYYMIDWIGWVRLPSFRPFRCVNDISELRLQEHWYMLVLVTSGDPRRGTGGQAGRGSGKTRGRSGNQGDGRIDGQGGQVGGQGGEVNDGVNEVPDFSTIIAQILQILLPTIVAQVGDQGRGQRNGRNQNEDGINDNIWGDVSRGCTYKEFLACNLKEYDGKGGAIMYTRWIEKMESVLDMSGCKDNQKVKYTAGSFVVEALTWWNSQIHTRGREAVVGMFWEDFKILTIEEFFPSNEIQKLEIKLWNHAMVGAGHAAYRFHELARLVPHLVTPKGKKIERNGSIKKNLKKKGNKGEPSKDRNVRDDNKKTRTGNAFATTTNPVKKENTGTVPKCTTCNTHHLPGVPCRTCFNYNRPDHFAKDCRMVPRNVNPINARNLTIRACRSSQVSMSYVESGSKARGKPSEPSRGCQWGSRSWEPRESLRIPLLDGKVLRVLGEKPEDKVRQVMSARTKEQKQEEIIVMKDFPEGEEQENVFQTLKDKLCNAPVVALLDGSKYFIVYYDASSDYDCEFRYHPDKANVVADVLSRKERVKPKRARAMNITFQSSINDRILATQKEASDESARLQKGIDEMIKLRNDGALYYLDQIWVPFKGDVRTLIMDEAHKSKYYVHPGADKMYYDLRDRMDRLARLYLNEIVARHGVSILIISDRNSWFTSRFYQSMQKALGTRLDMSTAYHPQTDGLSKHTIQICEDMLRACILDFEGIWEDHLRLAEKCCSLILWAEVGEGQLIEPELVQETTEKILQIKDRLKSARDRLKSYADKRRKPLEFSVGDYVLLKVSLWKVVYRLDFPEELNDVHDTFHVSNLKKYLADPTLQVPLDEI</sequence>
<feature type="compositionally biased region" description="Polar residues" evidence="2">
    <location>
        <begin position="323"/>
        <end position="335"/>
    </location>
</feature>
<feature type="region of interest" description="Disordered" evidence="2">
    <location>
        <begin position="405"/>
        <end position="424"/>
    </location>
</feature>
<dbReference type="Pfam" id="PF24626">
    <property type="entry name" value="SH3_Tf2-1"/>
    <property type="match status" value="1"/>
</dbReference>
<dbReference type="SUPFAM" id="SSF53098">
    <property type="entry name" value="Ribonuclease H-like"/>
    <property type="match status" value="1"/>
</dbReference>
<proteinExistence type="predicted"/>
<reference evidence="4" key="1">
    <citation type="journal article" date="2019" name="Sci. Rep.">
        <title>Draft genome of Tanacetum cinerariifolium, the natural source of mosquito coil.</title>
        <authorList>
            <person name="Yamashiro T."/>
            <person name="Shiraishi A."/>
            <person name="Satake H."/>
            <person name="Nakayama K."/>
        </authorList>
    </citation>
    <scope>NUCLEOTIDE SEQUENCE</scope>
</reference>
<feature type="coiled-coil region" evidence="1">
    <location>
        <begin position="748"/>
        <end position="775"/>
    </location>
</feature>
<feature type="domain" description="Tf2-1-like SH3-like" evidence="3">
    <location>
        <begin position="796"/>
        <end position="822"/>
    </location>
</feature>
<keyword evidence="1" id="KW-0175">Coiled coil</keyword>
<evidence type="ECO:0000256" key="1">
    <source>
        <dbReference type="SAM" id="Coils"/>
    </source>
</evidence>
<organism evidence="4">
    <name type="scientific">Tanacetum cinerariifolium</name>
    <name type="common">Dalmatian daisy</name>
    <name type="synonym">Chrysanthemum cinerariifolium</name>
    <dbReference type="NCBI Taxonomy" id="118510"/>
    <lineage>
        <taxon>Eukaryota</taxon>
        <taxon>Viridiplantae</taxon>
        <taxon>Streptophyta</taxon>
        <taxon>Embryophyta</taxon>
        <taxon>Tracheophyta</taxon>
        <taxon>Spermatophyta</taxon>
        <taxon>Magnoliopsida</taxon>
        <taxon>eudicotyledons</taxon>
        <taxon>Gunneridae</taxon>
        <taxon>Pentapetalae</taxon>
        <taxon>asterids</taxon>
        <taxon>campanulids</taxon>
        <taxon>Asterales</taxon>
        <taxon>Asteraceae</taxon>
        <taxon>Asteroideae</taxon>
        <taxon>Anthemideae</taxon>
        <taxon>Anthemidinae</taxon>
        <taxon>Tanacetum</taxon>
    </lineage>
</organism>
<keyword evidence="4" id="KW-0808">Transferase</keyword>
<dbReference type="AlphaFoldDB" id="A0A6L2K2I1"/>
<comment type="caution">
    <text evidence="4">The sequence shown here is derived from an EMBL/GenBank/DDBJ whole genome shotgun (WGS) entry which is preliminary data.</text>
</comment>
<dbReference type="Gene3D" id="3.30.420.10">
    <property type="entry name" value="Ribonuclease H-like superfamily/Ribonuclease H"/>
    <property type="match status" value="1"/>
</dbReference>
<evidence type="ECO:0000256" key="2">
    <source>
        <dbReference type="SAM" id="MobiDB-lite"/>
    </source>
</evidence>
<gene>
    <name evidence="4" type="ORF">Tci_015501</name>
</gene>
<dbReference type="InterPro" id="IPR056924">
    <property type="entry name" value="SH3_Tf2-1"/>
</dbReference>
<protein>
    <submittedName>
        <fullName evidence="4">Reverse transcriptase domain-containing protein</fullName>
    </submittedName>
</protein>
<keyword evidence="4" id="KW-0548">Nucleotidyltransferase</keyword>
<dbReference type="PANTHER" id="PTHR34072:SF52">
    <property type="entry name" value="RIBONUCLEASE H"/>
    <property type="match status" value="1"/>
</dbReference>
<keyword evidence="4" id="KW-0695">RNA-directed DNA polymerase</keyword>
<dbReference type="GO" id="GO:0003676">
    <property type="term" value="F:nucleic acid binding"/>
    <property type="evidence" value="ECO:0007669"/>
    <property type="project" value="InterPro"/>
</dbReference>
<feature type="region of interest" description="Disordered" evidence="2">
    <location>
        <begin position="57"/>
        <end position="98"/>
    </location>
</feature>
<evidence type="ECO:0000313" key="4">
    <source>
        <dbReference type="EMBL" id="GEU43523.1"/>
    </source>
</evidence>